<evidence type="ECO:0000259" key="7">
    <source>
        <dbReference type="Pfam" id="PF00278"/>
    </source>
</evidence>
<evidence type="ECO:0000256" key="4">
    <source>
        <dbReference type="ARBA" id="ARBA00023239"/>
    </source>
</evidence>
<organism evidence="9 10">
    <name type="scientific">Nephila pilipes</name>
    <name type="common">Giant wood spider</name>
    <name type="synonym">Nephila maculata</name>
    <dbReference type="NCBI Taxonomy" id="299642"/>
    <lineage>
        <taxon>Eukaryota</taxon>
        <taxon>Metazoa</taxon>
        <taxon>Ecdysozoa</taxon>
        <taxon>Arthropoda</taxon>
        <taxon>Chelicerata</taxon>
        <taxon>Arachnida</taxon>
        <taxon>Araneae</taxon>
        <taxon>Araneomorphae</taxon>
        <taxon>Entelegynae</taxon>
        <taxon>Araneoidea</taxon>
        <taxon>Nephilidae</taxon>
        <taxon>Nephila</taxon>
    </lineage>
</organism>
<name>A0A8X6UK71_NEPPI</name>
<dbReference type="EMBL" id="BMAW01030909">
    <property type="protein sequence ID" value="GFU18680.1"/>
    <property type="molecule type" value="Genomic_DNA"/>
</dbReference>
<dbReference type="SUPFAM" id="SSF51419">
    <property type="entry name" value="PLP-binding barrel"/>
    <property type="match status" value="1"/>
</dbReference>
<evidence type="ECO:0000256" key="1">
    <source>
        <dbReference type="ARBA" id="ARBA00001933"/>
    </source>
</evidence>
<dbReference type="Gene3D" id="3.20.20.10">
    <property type="entry name" value="Alanine racemase"/>
    <property type="match status" value="1"/>
</dbReference>
<dbReference type="InterPro" id="IPR009006">
    <property type="entry name" value="Ala_racemase/Decarboxylase_C"/>
</dbReference>
<dbReference type="GO" id="GO:0033387">
    <property type="term" value="P:putrescine biosynthetic process from arginine, via ornithine"/>
    <property type="evidence" value="ECO:0007669"/>
    <property type="project" value="TreeGrafter"/>
</dbReference>
<dbReference type="GO" id="GO:0005737">
    <property type="term" value="C:cytoplasm"/>
    <property type="evidence" value="ECO:0007669"/>
    <property type="project" value="TreeGrafter"/>
</dbReference>
<comment type="similarity">
    <text evidence="2 6">Belongs to the Orn/Lys/Arg decarboxylase class-II family.</text>
</comment>
<dbReference type="PANTHER" id="PTHR11482">
    <property type="entry name" value="ARGININE/DIAMINOPIMELATE/ORNITHINE DECARBOXYLASE"/>
    <property type="match status" value="1"/>
</dbReference>
<feature type="domain" description="Orn/DAP/Arg decarboxylase 2 C-terminal" evidence="7">
    <location>
        <begin position="223"/>
        <end position="297"/>
    </location>
</feature>
<keyword evidence="10" id="KW-1185">Reference proteome</keyword>
<dbReference type="Pfam" id="PF00278">
    <property type="entry name" value="Orn_DAP_Arg_deC"/>
    <property type="match status" value="1"/>
</dbReference>
<evidence type="ECO:0000256" key="5">
    <source>
        <dbReference type="PIRSR" id="PIRSR600183-50"/>
    </source>
</evidence>
<gene>
    <name evidence="9" type="primary">Odc1</name>
    <name evidence="9" type="ORF">NPIL_344611</name>
</gene>
<feature type="domain" description="Orn/DAP/Arg decarboxylase 2 N-terminal" evidence="8">
    <location>
        <begin position="31"/>
        <end position="221"/>
    </location>
</feature>
<dbReference type="AlphaFoldDB" id="A0A8X6UK71"/>
<accession>A0A8X6UK71</accession>
<protein>
    <submittedName>
        <fullName evidence="9">Ornithine decarboxylase</fullName>
    </submittedName>
</protein>
<feature type="modified residue" description="N6-(pyridoxal phosphate)lysine" evidence="5">
    <location>
        <position position="54"/>
    </location>
</feature>
<reference evidence="9" key="1">
    <citation type="submission" date="2020-08" db="EMBL/GenBank/DDBJ databases">
        <title>Multicomponent nature underlies the extraordinary mechanical properties of spider dragline silk.</title>
        <authorList>
            <person name="Kono N."/>
            <person name="Nakamura H."/>
            <person name="Mori M."/>
            <person name="Yoshida Y."/>
            <person name="Ohtoshi R."/>
            <person name="Malay A.D."/>
            <person name="Moran D.A.P."/>
            <person name="Tomita M."/>
            <person name="Numata K."/>
            <person name="Arakawa K."/>
        </authorList>
    </citation>
    <scope>NUCLEOTIDE SEQUENCE</scope>
</reference>
<dbReference type="InterPro" id="IPR000183">
    <property type="entry name" value="Orn/DAP/Arg_de-COase"/>
</dbReference>
<sequence length="352" mass="39632">MDPGLLQEINRLCDEAKAKGDDSAFLLFCIDDVLEKIKQWKLAMPRVTPYYAMKCNDDPILLNILASLNIGFDCASKEEMKTIIGLDVPTDRIIYSNTFKRPTHLQYAAENRIDLMTFDTEAELLKIKQYFPTARLLLRLMVEESSAKIQMGARFGCHFSQIDFLLETAEIHNLSVVGISFHLGSQLQDPSDFEKVIEMSFKTFAAAERFGHEFTILDIGGEPNVMYIINEGIYGLFCHTVYHNRQAVVSPVKECIMDALKPSSVWGQSCDPTDVIVKSCLLPNLEMGDWLMLGNMGAYTIVCASTFNGFQKTGVKYVVSEEAMAYLNKFPAGMELSSFLRENCVVIESLKQ</sequence>
<evidence type="ECO:0000313" key="9">
    <source>
        <dbReference type="EMBL" id="GFU18680.1"/>
    </source>
</evidence>
<evidence type="ECO:0000256" key="3">
    <source>
        <dbReference type="ARBA" id="ARBA00022898"/>
    </source>
</evidence>
<evidence type="ECO:0000259" key="8">
    <source>
        <dbReference type="Pfam" id="PF02784"/>
    </source>
</evidence>
<dbReference type="Proteomes" id="UP000887013">
    <property type="component" value="Unassembled WGS sequence"/>
</dbReference>
<dbReference type="SUPFAM" id="SSF50621">
    <property type="entry name" value="Alanine racemase C-terminal domain-like"/>
    <property type="match status" value="1"/>
</dbReference>
<comment type="caution">
    <text evidence="9">The sequence shown here is derived from an EMBL/GenBank/DDBJ whole genome shotgun (WGS) entry which is preliminary data.</text>
</comment>
<dbReference type="Gene3D" id="2.40.37.10">
    <property type="entry name" value="Lyase, Ornithine Decarboxylase, Chain A, domain 1"/>
    <property type="match status" value="1"/>
</dbReference>
<dbReference type="InterPro" id="IPR029066">
    <property type="entry name" value="PLP-binding_barrel"/>
</dbReference>
<evidence type="ECO:0000313" key="10">
    <source>
        <dbReference type="Proteomes" id="UP000887013"/>
    </source>
</evidence>
<feature type="active site" description="Proton donor" evidence="5">
    <location>
        <position position="270"/>
    </location>
</feature>
<proteinExistence type="inferred from homology"/>
<dbReference type="InterPro" id="IPR022643">
    <property type="entry name" value="De-COase2_C"/>
</dbReference>
<evidence type="ECO:0000256" key="6">
    <source>
        <dbReference type="RuleBase" id="RU003737"/>
    </source>
</evidence>
<dbReference type="Pfam" id="PF02784">
    <property type="entry name" value="Orn_Arg_deC_N"/>
    <property type="match status" value="1"/>
</dbReference>
<keyword evidence="4" id="KW-0456">Lyase</keyword>
<dbReference type="InterPro" id="IPR022644">
    <property type="entry name" value="De-COase2_N"/>
</dbReference>
<keyword evidence="3 5" id="KW-0663">Pyridoxal phosphate</keyword>
<comment type="cofactor">
    <cofactor evidence="1 5">
        <name>pyridoxal 5'-phosphate</name>
        <dbReference type="ChEBI" id="CHEBI:597326"/>
    </cofactor>
</comment>
<dbReference type="PANTHER" id="PTHR11482:SF6">
    <property type="entry name" value="ORNITHINE DECARBOXYLASE 1-RELATED"/>
    <property type="match status" value="1"/>
</dbReference>
<dbReference type="PRINTS" id="PR01182">
    <property type="entry name" value="ORNDCRBXLASE"/>
</dbReference>
<dbReference type="OrthoDB" id="5034579at2759"/>
<dbReference type="PRINTS" id="PR01179">
    <property type="entry name" value="ODADCRBXLASE"/>
</dbReference>
<dbReference type="CDD" id="cd00622">
    <property type="entry name" value="PLPDE_III_ODC"/>
    <property type="match status" value="1"/>
</dbReference>
<evidence type="ECO:0000256" key="2">
    <source>
        <dbReference type="ARBA" id="ARBA00008872"/>
    </source>
</evidence>
<dbReference type="GO" id="GO:0004586">
    <property type="term" value="F:ornithine decarboxylase activity"/>
    <property type="evidence" value="ECO:0007669"/>
    <property type="project" value="TreeGrafter"/>
</dbReference>
<dbReference type="InterPro" id="IPR002433">
    <property type="entry name" value="Orn_de-COase"/>
</dbReference>
<dbReference type="FunFam" id="3.20.20.10:FF:000008">
    <property type="entry name" value="Ornithine decarboxylase"/>
    <property type="match status" value="1"/>
</dbReference>